<accession>K0RNK5</accession>
<name>K0RNK5_THAOC</name>
<sequence>MPRVFSHPLLARPHLTSCGDGAQEGMNRCQGPPGAPSSGHQRSCSSRQRSSAAVRVRVREISLTRPGEDWRGISRGHPSSAMSAGRSQSRPSTIPSQRASRFKEPGTAKKLDKKFDEKACPPTQTRDKLYDLLSTRQSAIRWCDHGRAFRVLDEGDLMTIELHLWGFKKIFTGIDTGAWFHESFLRGRPRLISGIVRLKIKGSASLVGVQREAPPQFEKMERLPDVSLRELAPVPPSYVKAFNNKSRQPKQRPQISELTCVFLPENGQEHVPSYMAQHSMGMHQLSTHTQGIMPPALVSSASQGTSQVASFMPGDNNMSATSSHGSQRRRAYDGQDESDWTASALAALAGVQDPPPAFSRSFEPRMLSTKRPAPVPSAVTSSTTESERSRRESEMDPLPFDSESEGCSSEDEQYEPDEFARCIENCIHILE</sequence>
<feature type="compositionally biased region" description="Basic and acidic residues" evidence="1">
    <location>
        <begin position="57"/>
        <end position="72"/>
    </location>
</feature>
<reference evidence="2 3" key="1">
    <citation type="journal article" date="2012" name="Genome Biol.">
        <title>Genome and low-iron response of an oceanic diatom adapted to chronic iron limitation.</title>
        <authorList>
            <person name="Lommer M."/>
            <person name="Specht M."/>
            <person name="Roy A.S."/>
            <person name="Kraemer L."/>
            <person name="Andreson R."/>
            <person name="Gutowska M.A."/>
            <person name="Wolf J."/>
            <person name="Bergner S.V."/>
            <person name="Schilhabel M.B."/>
            <person name="Klostermeier U.C."/>
            <person name="Beiko R.G."/>
            <person name="Rosenstiel P."/>
            <person name="Hippler M."/>
            <person name="Laroche J."/>
        </authorList>
    </citation>
    <scope>NUCLEOTIDE SEQUENCE [LARGE SCALE GENOMIC DNA]</scope>
    <source>
        <strain evidence="2 3">CCMP1005</strain>
    </source>
</reference>
<organism evidence="2 3">
    <name type="scientific">Thalassiosira oceanica</name>
    <name type="common">Marine diatom</name>
    <dbReference type="NCBI Taxonomy" id="159749"/>
    <lineage>
        <taxon>Eukaryota</taxon>
        <taxon>Sar</taxon>
        <taxon>Stramenopiles</taxon>
        <taxon>Ochrophyta</taxon>
        <taxon>Bacillariophyta</taxon>
        <taxon>Coscinodiscophyceae</taxon>
        <taxon>Thalassiosirophycidae</taxon>
        <taxon>Thalassiosirales</taxon>
        <taxon>Thalassiosiraceae</taxon>
        <taxon>Thalassiosira</taxon>
    </lineage>
</organism>
<evidence type="ECO:0000313" key="2">
    <source>
        <dbReference type="EMBL" id="EJK55343.1"/>
    </source>
</evidence>
<feature type="compositionally biased region" description="Low complexity" evidence="1">
    <location>
        <begin position="37"/>
        <end position="55"/>
    </location>
</feature>
<feature type="compositionally biased region" description="Polar residues" evidence="1">
    <location>
        <begin position="316"/>
        <end position="325"/>
    </location>
</feature>
<feature type="compositionally biased region" description="Polar residues" evidence="1">
    <location>
        <begin position="299"/>
        <end position="309"/>
    </location>
</feature>
<feature type="compositionally biased region" description="Basic and acidic residues" evidence="1">
    <location>
        <begin position="385"/>
        <end position="394"/>
    </location>
</feature>
<proteinExistence type="predicted"/>
<feature type="region of interest" description="Disordered" evidence="1">
    <location>
        <begin position="1"/>
        <end position="120"/>
    </location>
</feature>
<dbReference type="Proteomes" id="UP000266841">
    <property type="component" value="Unassembled WGS sequence"/>
</dbReference>
<feature type="region of interest" description="Disordered" evidence="1">
    <location>
        <begin position="367"/>
        <end position="415"/>
    </location>
</feature>
<feature type="compositionally biased region" description="Acidic residues" evidence="1">
    <location>
        <begin position="402"/>
        <end position="415"/>
    </location>
</feature>
<protein>
    <recommendedName>
        <fullName evidence="4">HSF-type DNA-binding domain-containing protein</fullName>
    </recommendedName>
</protein>
<evidence type="ECO:0000313" key="3">
    <source>
        <dbReference type="Proteomes" id="UP000266841"/>
    </source>
</evidence>
<dbReference type="AlphaFoldDB" id="K0RNK5"/>
<comment type="caution">
    <text evidence="2">The sequence shown here is derived from an EMBL/GenBank/DDBJ whole genome shotgun (WGS) entry which is preliminary data.</text>
</comment>
<feature type="compositionally biased region" description="Polar residues" evidence="1">
    <location>
        <begin position="80"/>
        <end position="99"/>
    </location>
</feature>
<dbReference type="EMBL" id="AGNL01034249">
    <property type="protein sequence ID" value="EJK55343.1"/>
    <property type="molecule type" value="Genomic_DNA"/>
</dbReference>
<feature type="compositionally biased region" description="Basic and acidic residues" evidence="1">
    <location>
        <begin position="101"/>
        <end position="120"/>
    </location>
</feature>
<feature type="region of interest" description="Disordered" evidence="1">
    <location>
        <begin position="296"/>
        <end position="337"/>
    </location>
</feature>
<evidence type="ECO:0000256" key="1">
    <source>
        <dbReference type="SAM" id="MobiDB-lite"/>
    </source>
</evidence>
<evidence type="ECO:0008006" key="4">
    <source>
        <dbReference type="Google" id="ProtNLM"/>
    </source>
</evidence>
<keyword evidence="3" id="KW-1185">Reference proteome</keyword>
<gene>
    <name evidence="2" type="ORF">THAOC_24932</name>
</gene>